<comment type="catalytic activity">
    <reaction evidence="10">
        <text>ITP + H2O = IMP + diphosphate + H(+)</text>
        <dbReference type="Rhea" id="RHEA:29399"/>
        <dbReference type="ChEBI" id="CHEBI:15377"/>
        <dbReference type="ChEBI" id="CHEBI:15378"/>
        <dbReference type="ChEBI" id="CHEBI:33019"/>
        <dbReference type="ChEBI" id="CHEBI:58053"/>
        <dbReference type="ChEBI" id="CHEBI:61402"/>
        <dbReference type="EC" id="3.6.1.66"/>
    </reaction>
</comment>
<evidence type="ECO:0000256" key="2">
    <source>
        <dbReference type="ARBA" id="ARBA00011738"/>
    </source>
</evidence>
<dbReference type="RefSeq" id="WP_057799155.1">
    <property type="nucleotide sequence ID" value="NZ_BJZZ01000012.1"/>
</dbReference>
<dbReference type="Gene3D" id="3.90.950.10">
    <property type="match status" value="1"/>
</dbReference>
<feature type="binding site" evidence="10">
    <location>
        <position position="176"/>
    </location>
    <ligand>
        <name>substrate</name>
    </ligand>
</feature>
<dbReference type="SUPFAM" id="SSF52972">
    <property type="entry name" value="ITPase-like"/>
    <property type="match status" value="1"/>
</dbReference>
<dbReference type="PANTHER" id="PTHR11067">
    <property type="entry name" value="INOSINE TRIPHOSPHATE PYROPHOSPHATASE/HAM1 PROTEIN"/>
    <property type="match status" value="1"/>
</dbReference>
<evidence type="ECO:0000313" key="13">
    <source>
        <dbReference type="Proteomes" id="UP000051249"/>
    </source>
</evidence>
<evidence type="ECO:0000256" key="11">
    <source>
        <dbReference type="RuleBase" id="RU003781"/>
    </source>
</evidence>
<dbReference type="CDD" id="cd00515">
    <property type="entry name" value="HAM1"/>
    <property type="match status" value="1"/>
</dbReference>
<feature type="binding site" evidence="10">
    <location>
        <begin position="153"/>
        <end position="156"/>
    </location>
    <ligand>
        <name>substrate</name>
    </ligand>
</feature>
<dbReference type="NCBIfam" id="NF011397">
    <property type="entry name" value="PRK14822.1"/>
    <property type="match status" value="1"/>
</dbReference>
<dbReference type="NCBIfam" id="TIGR00042">
    <property type="entry name" value="RdgB/HAM1 family non-canonical purine NTP pyrophosphatase"/>
    <property type="match status" value="1"/>
</dbReference>
<comment type="cofactor">
    <cofactor evidence="10">
        <name>Mg(2+)</name>
        <dbReference type="ChEBI" id="CHEBI:18420"/>
    </cofactor>
    <text evidence="10">Binds 1 Mg(2+) ion per subunit.</text>
</comment>
<feature type="active site" description="Proton acceptor" evidence="10">
    <location>
        <position position="71"/>
    </location>
</feature>
<evidence type="ECO:0000256" key="8">
    <source>
        <dbReference type="ARBA" id="ARBA00051875"/>
    </source>
</evidence>
<dbReference type="GO" id="GO:0009146">
    <property type="term" value="P:purine nucleoside triphosphate catabolic process"/>
    <property type="evidence" value="ECO:0007669"/>
    <property type="project" value="UniProtKB-UniRule"/>
</dbReference>
<dbReference type="GO" id="GO:0009117">
    <property type="term" value="P:nucleotide metabolic process"/>
    <property type="evidence" value="ECO:0007669"/>
    <property type="project" value="UniProtKB-KW"/>
</dbReference>
<comment type="similarity">
    <text evidence="1 10 11">Belongs to the HAM1 NTPase family.</text>
</comment>
<dbReference type="InterPro" id="IPR002637">
    <property type="entry name" value="RdgB/HAM1"/>
</dbReference>
<dbReference type="GO" id="GO:0035870">
    <property type="term" value="F:dITP diphosphatase activity"/>
    <property type="evidence" value="ECO:0007669"/>
    <property type="project" value="UniProtKB-UniRule"/>
</dbReference>
<dbReference type="AlphaFoldDB" id="A0A0R2NIU2"/>
<keyword evidence="3 10" id="KW-0479">Metal-binding</keyword>
<evidence type="ECO:0000256" key="5">
    <source>
        <dbReference type="ARBA" id="ARBA00022801"/>
    </source>
</evidence>
<feature type="binding site" evidence="10">
    <location>
        <begin position="181"/>
        <end position="182"/>
    </location>
    <ligand>
        <name>substrate</name>
    </ligand>
</feature>
<dbReference type="GO" id="GO:0046872">
    <property type="term" value="F:metal ion binding"/>
    <property type="evidence" value="ECO:0007669"/>
    <property type="project" value="UniProtKB-KW"/>
</dbReference>
<comment type="caution">
    <text evidence="12">The sequence shown here is derived from an EMBL/GenBank/DDBJ whole genome shotgun (WGS) entry which is preliminary data.</text>
</comment>
<feature type="binding site" evidence="10">
    <location>
        <position position="72"/>
    </location>
    <ligand>
        <name>substrate</name>
    </ligand>
</feature>
<keyword evidence="5 10" id="KW-0378">Hydrolase</keyword>
<gene>
    <name evidence="12" type="ORF">IV88_GL000296</name>
</gene>
<sequence length="198" mass="21994">MEKTIVIATKNEGKLREFKEVFAKKGIDVKSLKDFPEHSEIAETGLTFEENARLKAEGYAEVTGLSVLADDSGLQIDALHGRPGIFSARYAGNHDDAANNAKVLMEMGGIPDEKRTANFHTTLVLRKPDGQELIGNGDVHGRILGVPRGNNGFGYDPLFYLPEKGKTFAELTSDEKNQVSHRGRAIEDLMERFDEFWK</sequence>
<evidence type="ECO:0000313" key="12">
    <source>
        <dbReference type="EMBL" id="KRO25260.1"/>
    </source>
</evidence>
<dbReference type="GO" id="GO:0036222">
    <property type="term" value="F:XTP diphosphatase activity"/>
    <property type="evidence" value="ECO:0007669"/>
    <property type="project" value="UniProtKB-UniRule"/>
</dbReference>
<evidence type="ECO:0000256" key="4">
    <source>
        <dbReference type="ARBA" id="ARBA00022741"/>
    </source>
</evidence>
<dbReference type="FunFam" id="3.90.950.10:FF:000001">
    <property type="entry name" value="dITP/XTP pyrophosphatase"/>
    <property type="match status" value="1"/>
</dbReference>
<keyword evidence="4 10" id="KW-0547">Nucleotide-binding</keyword>
<keyword evidence="7 10" id="KW-0546">Nucleotide metabolism</keyword>
<feature type="binding site" evidence="10">
    <location>
        <begin position="9"/>
        <end position="14"/>
    </location>
    <ligand>
        <name>substrate</name>
    </ligand>
</feature>
<comment type="catalytic activity">
    <reaction evidence="8 10">
        <text>dITP + H2O = dIMP + diphosphate + H(+)</text>
        <dbReference type="Rhea" id="RHEA:28342"/>
        <dbReference type="ChEBI" id="CHEBI:15377"/>
        <dbReference type="ChEBI" id="CHEBI:15378"/>
        <dbReference type="ChEBI" id="CHEBI:33019"/>
        <dbReference type="ChEBI" id="CHEBI:61194"/>
        <dbReference type="ChEBI" id="CHEBI:61382"/>
        <dbReference type="EC" id="3.6.1.66"/>
    </reaction>
</comment>
<keyword evidence="6 10" id="KW-0460">Magnesium</keyword>
<feature type="binding site" evidence="10">
    <location>
        <position position="71"/>
    </location>
    <ligand>
        <name>Mg(2+)</name>
        <dbReference type="ChEBI" id="CHEBI:18420"/>
    </ligand>
</feature>
<dbReference type="PANTHER" id="PTHR11067:SF9">
    <property type="entry name" value="INOSINE TRIPHOSPHATE PYROPHOSPHATASE"/>
    <property type="match status" value="1"/>
</dbReference>
<comment type="function">
    <text evidence="10">Pyrophosphatase that catalyzes the hydrolysis of nucleoside triphosphates to their monophosphate derivatives, with a high preference for the non-canonical purine nucleotides XTP (xanthosine triphosphate), dITP (deoxyinosine triphosphate) and ITP. Seems to function as a house-cleaning enzyme that removes non-canonical purine nucleotides from the nucleotide pool, thus preventing their incorporation into DNA/RNA and avoiding chromosomal lesions.</text>
</comment>
<evidence type="ECO:0000256" key="6">
    <source>
        <dbReference type="ARBA" id="ARBA00022842"/>
    </source>
</evidence>
<dbReference type="PATRIC" id="fig|480391.4.peg.300"/>
<dbReference type="EMBL" id="JQCQ01000013">
    <property type="protein sequence ID" value="KRO25260.1"/>
    <property type="molecule type" value="Genomic_DNA"/>
</dbReference>
<dbReference type="HAMAP" id="MF_01405">
    <property type="entry name" value="Non_canon_purine_NTPase"/>
    <property type="match status" value="1"/>
</dbReference>
<dbReference type="InterPro" id="IPR020922">
    <property type="entry name" value="dITP/XTP_pyrophosphatase"/>
</dbReference>
<proteinExistence type="inferred from homology"/>
<dbReference type="InterPro" id="IPR029001">
    <property type="entry name" value="ITPase-like_fam"/>
</dbReference>
<reference evidence="12 13" key="1">
    <citation type="journal article" date="2015" name="Genome Announc.">
        <title>Expanding the biotechnology potential of lactobacilli through comparative genomics of 213 strains and associated genera.</title>
        <authorList>
            <person name="Sun Z."/>
            <person name="Harris H.M."/>
            <person name="McCann A."/>
            <person name="Guo C."/>
            <person name="Argimon S."/>
            <person name="Zhang W."/>
            <person name="Yang X."/>
            <person name="Jeffery I.B."/>
            <person name="Cooney J.C."/>
            <person name="Kagawa T.F."/>
            <person name="Liu W."/>
            <person name="Song Y."/>
            <person name="Salvetti E."/>
            <person name="Wrobel A."/>
            <person name="Rasinkangas P."/>
            <person name="Parkhill J."/>
            <person name="Rea M.C."/>
            <person name="O'Sullivan O."/>
            <person name="Ritari J."/>
            <person name="Douillard F.P."/>
            <person name="Paul Ross R."/>
            <person name="Yang R."/>
            <person name="Briner A.E."/>
            <person name="Felis G.E."/>
            <person name="de Vos W.M."/>
            <person name="Barrangou R."/>
            <person name="Klaenhammer T.R."/>
            <person name="Caufield P.W."/>
            <person name="Cui Y."/>
            <person name="Zhang H."/>
            <person name="O'Toole P.W."/>
        </authorList>
    </citation>
    <scope>NUCLEOTIDE SEQUENCE [LARGE SCALE GENOMIC DNA]</scope>
    <source>
        <strain evidence="12 13">DSM 23026</strain>
    </source>
</reference>
<dbReference type="GO" id="GO:0005829">
    <property type="term" value="C:cytosol"/>
    <property type="evidence" value="ECO:0007669"/>
    <property type="project" value="TreeGrafter"/>
</dbReference>
<dbReference type="GO" id="GO:0017111">
    <property type="term" value="F:ribonucleoside triphosphate phosphatase activity"/>
    <property type="evidence" value="ECO:0007669"/>
    <property type="project" value="InterPro"/>
</dbReference>
<dbReference type="Proteomes" id="UP000051249">
    <property type="component" value="Unassembled WGS sequence"/>
</dbReference>
<organism evidence="12 13">
    <name type="scientific">Pediococcus argentinicus</name>
    <dbReference type="NCBI Taxonomy" id="480391"/>
    <lineage>
        <taxon>Bacteria</taxon>
        <taxon>Bacillati</taxon>
        <taxon>Bacillota</taxon>
        <taxon>Bacilli</taxon>
        <taxon>Lactobacillales</taxon>
        <taxon>Lactobacillaceae</taxon>
        <taxon>Pediococcus</taxon>
    </lineage>
</organism>
<protein>
    <recommendedName>
        <fullName evidence="10">dITP/XTP pyrophosphatase</fullName>
        <ecNumber evidence="10">3.6.1.66</ecNumber>
    </recommendedName>
    <alternativeName>
        <fullName evidence="10">Non-canonical purine NTP pyrophosphatase</fullName>
    </alternativeName>
    <alternativeName>
        <fullName evidence="10">Non-standard purine NTP pyrophosphatase</fullName>
    </alternativeName>
    <alternativeName>
        <fullName evidence="10">Nucleoside-triphosphate diphosphatase</fullName>
    </alternativeName>
    <alternativeName>
        <fullName evidence="10">Nucleoside-triphosphate pyrophosphatase</fullName>
        <shortName evidence="10">NTPase</shortName>
    </alternativeName>
</protein>
<comment type="catalytic activity">
    <reaction evidence="9 10">
        <text>XTP + H2O = XMP + diphosphate + H(+)</text>
        <dbReference type="Rhea" id="RHEA:28610"/>
        <dbReference type="ChEBI" id="CHEBI:15377"/>
        <dbReference type="ChEBI" id="CHEBI:15378"/>
        <dbReference type="ChEBI" id="CHEBI:33019"/>
        <dbReference type="ChEBI" id="CHEBI:57464"/>
        <dbReference type="ChEBI" id="CHEBI:61314"/>
        <dbReference type="EC" id="3.6.1.66"/>
    </reaction>
</comment>
<keyword evidence="13" id="KW-1185">Reference proteome</keyword>
<evidence type="ECO:0000256" key="7">
    <source>
        <dbReference type="ARBA" id="ARBA00023080"/>
    </source>
</evidence>
<dbReference type="EC" id="3.6.1.66" evidence="10"/>
<dbReference type="Pfam" id="PF01725">
    <property type="entry name" value="Ham1p_like"/>
    <property type="match status" value="1"/>
</dbReference>
<evidence type="ECO:0000256" key="10">
    <source>
        <dbReference type="HAMAP-Rule" id="MF_01405"/>
    </source>
</evidence>
<dbReference type="GO" id="GO:0036220">
    <property type="term" value="F:ITP diphosphatase activity"/>
    <property type="evidence" value="ECO:0007669"/>
    <property type="project" value="UniProtKB-UniRule"/>
</dbReference>
<evidence type="ECO:0000256" key="1">
    <source>
        <dbReference type="ARBA" id="ARBA00008023"/>
    </source>
</evidence>
<dbReference type="GO" id="GO:0000166">
    <property type="term" value="F:nucleotide binding"/>
    <property type="evidence" value="ECO:0007669"/>
    <property type="project" value="UniProtKB-KW"/>
</dbReference>
<comment type="caution">
    <text evidence="10">Lacks conserved residue(s) required for the propagation of feature annotation.</text>
</comment>
<comment type="subunit">
    <text evidence="2 10">Homodimer.</text>
</comment>
<dbReference type="OrthoDB" id="9807456at2"/>
<evidence type="ECO:0000256" key="3">
    <source>
        <dbReference type="ARBA" id="ARBA00022723"/>
    </source>
</evidence>
<evidence type="ECO:0000256" key="9">
    <source>
        <dbReference type="ARBA" id="ARBA00052017"/>
    </source>
</evidence>
<accession>A0A0R2NIU2</accession>
<name>A0A0R2NIU2_9LACO</name>